<evidence type="ECO:0000259" key="1">
    <source>
        <dbReference type="Pfam" id="PF05699"/>
    </source>
</evidence>
<gene>
    <name evidence="2" type="ORF">Cni_G29202</name>
</gene>
<organism evidence="2 3">
    <name type="scientific">Canna indica</name>
    <name type="common">Indian-shot</name>
    <dbReference type="NCBI Taxonomy" id="4628"/>
    <lineage>
        <taxon>Eukaryota</taxon>
        <taxon>Viridiplantae</taxon>
        <taxon>Streptophyta</taxon>
        <taxon>Embryophyta</taxon>
        <taxon>Tracheophyta</taxon>
        <taxon>Spermatophyta</taxon>
        <taxon>Magnoliopsida</taxon>
        <taxon>Liliopsida</taxon>
        <taxon>Zingiberales</taxon>
        <taxon>Cannaceae</taxon>
        <taxon>Canna</taxon>
    </lineage>
</organism>
<evidence type="ECO:0000313" key="3">
    <source>
        <dbReference type="Proteomes" id="UP001327560"/>
    </source>
</evidence>
<dbReference type="Pfam" id="PF05699">
    <property type="entry name" value="Dimer_Tnp_hAT"/>
    <property type="match status" value="1"/>
</dbReference>
<dbReference type="AlphaFoldDB" id="A0AAQ3L3W9"/>
<dbReference type="SUPFAM" id="SSF53098">
    <property type="entry name" value="Ribonuclease H-like"/>
    <property type="match status" value="1"/>
</dbReference>
<dbReference type="Proteomes" id="UP001327560">
    <property type="component" value="Chromosome 9"/>
</dbReference>
<dbReference type="InterPro" id="IPR012337">
    <property type="entry name" value="RNaseH-like_sf"/>
</dbReference>
<name>A0AAQ3L3W9_9LILI</name>
<feature type="domain" description="HAT C-terminal dimerisation" evidence="1">
    <location>
        <begin position="1"/>
        <end position="48"/>
    </location>
</feature>
<dbReference type="PANTHER" id="PTHR23272:SF184">
    <property type="entry name" value="OS03G0311250 PROTEIN"/>
    <property type="match status" value="1"/>
</dbReference>
<proteinExistence type="predicted"/>
<evidence type="ECO:0000313" key="2">
    <source>
        <dbReference type="EMBL" id="WOL20397.1"/>
    </source>
</evidence>
<reference evidence="2 3" key="1">
    <citation type="submission" date="2023-10" db="EMBL/GenBank/DDBJ databases">
        <title>Chromosome-scale genome assembly provides insights into flower coloration mechanisms of Canna indica.</title>
        <authorList>
            <person name="Li C."/>
        </authorList>
    </citation>
    <scope>NUCLEOTIDE SEQUENCE [LARGE SCALE GENOMIC DNA]</scope>
    <source>
        <tissue evidence="2">Flower</tissue>
    </source>
</reference>
<dbReference type="InterPro" id="IPR008906">
    <property type="entry name" value="HATC_C_dom"/>
</dbReference>
<keyword evidence="3" id="KW-1185">Reference proteome</keyword>
<accession>A0AAQ3L3W9</accession>
<dbReference type="EMBL" id="CP136898">
    <property type="protein sequence ID" value="WOL20397.1"/>
    <property type="molecule type" value="Genomic_DNA"/>
</dbReference>
<dbReference type="GO" id="GO:0046983">
    <property type="term" value="F:protein dimerization activity"/>
    <property type="evidence" value="ECO:0007669"/>
    <property type="project" value="InterPro"/>
</dbReference>
<protein>
    <submittedName>
        <fullName evidence="2">Zinc finger BED domain-containing protein RICESLEEPER 3-like</fullName>
    </submittedName>
</protein>
<dbReference type="PANTHER" id="PTHR23272">
    <property type="entry name" value="BED FINGER-RELATED"/>
    <property type="match status" value="1"/>
</dbReference>
<sequence length="79" mass="8616">MAHDVLAIPVFTVASESVFSTGGRVLDHFRSSLSPKMTEAPICAQNWLSSRHFKVDEEFDQFESTNKITPGGIGVESSS</sequence>